<protein>
    <submittedName>
        <fullName evidence="1">Uncharacterized protein</fullName>
    </submittedName>
</protein>
<proteinExistence type="predicted"/>
<sequence>MSKRLNNEIKITDKAVSNFLFKKKLSVKFVQKLVIYKRKRYNYCE</sequence>
<organism evidence="1 2">
    <name type="scientific">Lactococcus lactis subsp. cremoris</name>
    <name type="common">Streptococcus cremoris</name>
    <dbReference type="NCBI Taxonomy" id="1359"/>
    <lineage>
        <taxon>Bacteria</taxon>
        <taxon>Bacillati</taxon>
        <taxon>Bacillota</taxon>
        <taxon>Bacilli</taxon>
        <taxon>Lactobacillales</taxon>
        <taxon>Streptococcaceae</taxon>
        <taxon>Lactococcus</taxon>
    </lineage>
</organism>
<dbReference type="PATRIC" id="fig|1359.32.peg.334"/>
<dbReference type="EMBL" id="LIYF01000006">
    <property type="protein sequence ID" value="KZK08124.1"/>
    <property type="molecule type" value="Genomic_DNA"/>
</dbReference>
<reference evidence="1 2" key="1">
    <citation type="submission" date="2015-08" db="EMBL/GenBank/DDBJ databases">
        <title>Draft Genome Sequences of 11 Lactococcus lactis subspecies cremoris strains.</title>
        <authorList>
            <person name="Wels M."/>
            <person name="Backus L."/>
            <person name="Boekhorst J."/>
            <person name="Dijkstra A."/>
            <person name="Beerthuizen M."/>
            <person name="Siezen R."/>
            <person name="Bachmann H."/>
            <person name="Van Hijum S."/>
        </authorList>
    </citation>
    <scope>NUCLEOTIDE SEQUENCE [LARGE SCALE GENOMIC DNA]</scope>
    <source>
        <strain evidence="1 2">KW10</strain>
    </source>
</reference>
<evidence type="ECO:0000313" key="1">
    <source>
        <dbReference type="EMBL" id="KZK08124.1"/>
    </source>
</evidence>
<evidence type="ECO:0000313" key="2">
    <source>
        <dbReference type="Proteomes" id="UP000076519"/>
    </source>
</evidence>
<dbReference type="Proteomes" id="UP000076519">
    <property type="component" value="Unassembled WGS sequence"/>
</dbReference>
<accession>A0A166K9Z2</accession>
<comment type="caution">
    <text evidence="1">The sequence shown here is derived from an EMBL/GenBank/DDBJ whole genome shotgun (WGS) entry which is preliminary data.</text>
</comment>
<name>A0A166K9Z2_LACLC</name>
<gene>
    <name evidence="1" type="ORF">AB996_0421</name>
</gene>
<dbReference type="AlphaFoldDB" id="A0A166K9Z2"/>